<organism evidence="1 2">
    <name type="scientific">Pseudooceanicola marinus</name>
    <dbReference type="NCBI Taxonomy" id="396013"/>
    <lineage>
        <taxon>Bacteria</taxon>
        <taxon>Pseudomonadati</taxon>
        <taxon>Pseudomonadota</taxon>
        <taxon>Alphaproteobacteria</taxon>
        <taxon>Rhodobacterales</taxon>
        <taxon>Paracoccaceae</taxon>
        <taxon>Pseudooceanicola</taxon>
    </lineage>
</organism>
<dbReference type="Proteomes" id="UP000193963">
    <property type="component" value="Unassembled WGS sequence"/>
</dbReference>
<dbReference type="AlphaFoldDB" id="A0A1X7A6X0"/>
<sequence length="226" mass="25689">MSHKHTYYAHEAPCILPAQLNRYRLCVHTVGQGHMVVTHQCSRGHGGTMNSVKAAREEFLLDSAHYFADKSDLYLSLKERIAADVYADISDVRICGSAYWGRRFRDESPFLPGVSDLDVAIISPQIFCRCMSEVRDLSKNFSDQSVFPKVTGKVSTFELFRDYAFGKGLIRTEHLPNVRTRRGFIESSDRISRDFASHFEKISFALYDSALSFANKQAGATRKFRK</sequence>
<keyword evidence="2" id="KW-1185">Reference proteome</keyword>
<dbReference type="EMBL" id="FWFN01000009">
    <property type="protein sequence ID" value="SLN70467.1"/>
    <property type="molecule type" value="Genomic_DNA"/>
</dbReference>
<protein>
    <submittedName>
        <fullName evidence="1">Uncharacterized protein</fullName>
    </submittedName>
</protein>
<accession>A0A1X7A6X0</accession>
<reference evidence="1 2" key="1">
    <citation type="submission" date="2017-03" db="EMBL/GenBank/DDBJ databases">
        <authorList>
            <person name="Afonso C.L."/>
            <person name="Miller P.J."/>
            <person name="Scott M.A."/>
            <person name="Spackman E."/>
            <person name="Goraichik I."/>
            <person name="Dimitrov K.M."/>
            <person name="Suarez D.L."/>
            <person name="Swayne D.E."/>
        </authorList>
    </citation>
    <scope>NUCLEOTIDE SEQUENCE [LARGE SCALE GENOMIC DNA]</scope>
    <source>
        <strain evidence="1 2">CECT 7751</strain>
    </source>
</reference>
<evidence type="ECO:0000313" key="1">
    <source>
        <dbReference type="EMBL" id="SLN70467.1"/>
    </source>
</evidence>
<proteinExistence type="predicted"/>
<gene>
    <name evidence="1" type="ORF">PSM7751_03733</name>
</gene>
<name>A0A1X7A6X0_9RHOB</name>
<evidence type="ECO:0000313" key="2">
    <source>
        <dbReference type="Proteomes" id="UP000193963"/>
    </source>
</evidence>